<dbReference type="NCBIfam" id="TIGR01910">
    <property type="entry name" value="DapE-ArgE"/>
    <property type="match status" value="1"/>
</dbReference>
<dbReference type="Pfam" id="PF07687">
    <property type="entry name" value="M20_dimer"/>
    <property type="match status" value="1"/>
</dbReference>
<dbReference type="EMBL" id="BJCC01000024">
    <property type="protein sequence ID" value="GCF94819.1"/>
    <property type="molecule type" value="Genomic_DNA"/>
</dbReference>
<dbReference type="PANTHER" id="PTHR43808:SF24">
    <property type="entry name" value="N-FORMYL-4-AMINO-5-AMINOMETHYL-2-METHYLPYRIMIDINE DEFORMYLASE"/>
    <property type="match status" value="1"/>
</dbReference>
<accession>A0A4V0WPR9</accession>
<keyword evidence="4" id="KW-0479">Metal-binding</keyword>
<sequence length="421" mass="46699">MNQQKIRLIEAIDQHQEELIELLGKLVAFNTVSPPARNTIPLQEFISQELEQANFDVHQKPFYEKDLLVYGSLKGAKPAERNRLILNGHVDVATVEDQEKWQTDPFELVQQGDWLVGRGVSDMKGAVACFLYLFRLVSRLKLEFSGEICFQSVVGEEAGEAGTKQLLQEHHEADFAIVGDTSNLSFQGQGGVITGWITLESPKTYHDGNRISMVHTGGGLKAASMVEKMAVIIDALQKLERYWGITKTCEGFPPGTNTINPAYVEGGIHPAFVANQARLWITVHFYPNETVDEVIAEIEEHILATAKADPWLKNNLPAFKWGGDSMLEEKGEVFPPLSLDTTHPAMKLLAKNHEAQLQQAPVVNMSTTVTDGGWFDYYGIPAVIYGPGELIQAHSTNEGVSAKQLLDYCKVIGGFLFDWCS</sequence>
<comment type="cofactor">
    <cofactor evidence="2">
        <name>Zn(2+)</name>
        <dbReference type="ChEBI" id="CHEBI:29105"/>
    </cofactor>
</comment>
<evidence type="ECO:0000256" key="6">
    <source>
        <dbReference type="ARBA" id="ARBA00022833"/>
    </source>
</evidence>
<dbReference type="GO" id="GO:0016787">
    <property type="term" value="F:hydrolase activity"/>
    <property type="evidence" value="ECO:0007669"/>
    <property type="project" value="UniProtKB-KW"/>
</dbReference>
<dbReference type="InterPro" id="IPR010182">
    <property type="entry name" value="ArgE/DapE"/>
</dbReference>
<name>A0A4V0WPR9_9ENTE</name>
<dbReference type="AlphaFoldDB" id="A0A4V0WPR9"/>
<evidence type="ECO:0000256" key="4">
    <source>
        <dbReference type="ARBA" id="ARBA00022723"/>
    </source>
</evidence>
<comment type="cofactor">
    <cofactor evidence="1">
        <name>Co(2+)</name>
        <dbReference type="ChEBI" id="CHEBI:48828"/>
    </cofactor>
</comment>
<dbReference type="Pfam" id="PF01546">
    <property type="entry name" value="Peptidase_M20"/>
    <property type="match status" value="1"/>
</dbReference>
<dbReference type="OrthoDB" id="9792335at2"/>
<evidence type="ECO:0000256" key="7">
    <source>
        <dbReference type="ARBA" id="ARBA00023285"/>
    </source>
</evidence>
<feature type="domain" description="Peptidase M20 dimerisation" evidence="8">
    <location>
        <begin position="213"/>
        <end position="308"/>
    </location>
</feature>
<keyword evidence="10" id="KW-1185">Reference proteome</keyword>
<dbReference type="InterPro" id="IPR002933">
    <property type="entry name" value="Peptidase_M20"/>
</dbReference>
<dbReference type="InterPro" id="IPR050072">
    <property type="entry name" value="Peptidase_M20A"/>
</dbReference>
<organism evidence="9 10">
    <name type="scientific">Enterococcus florum</name>
    <dbReference type="NCBI Taxonomy" id="2480627"/>
    <lineage>
        <taxon>Bacteria</taxon>
        <taxon>Bacillati</taxon>
        <taxon>Bacillota</taxon>
        <taxon>Bacilli</taxon>
        <taxon>Lactobacillales</taxon>
        <taxon>Enterococcaceae</taxon>
        <taxon>Enterococcus</taxon>
    </lineage>
</organism>
<dbReference type="NCBIfam" id="NF006370">
    <property type="entry name" value="PRK08596.1"/>
    <property type="match status" value="1"/>
</dbReference>
<reference evidence="10" key="1">
    <citation type="submission" date="2019-02" db="EMBL/GenBank/DDBJ databases">
        <title>Draft genome sequence of Enterococcus sp. Gos25-1.</title>
        <authorList>
            <person name="Tanaka N."/>
            <person name="Shiwa Y."/>
            <person name="Fujita N."/>
        </authorList>
    </citation>
    <scope>NUCLEOTIDE SEQUENCE [LARGE SCALE GENOMIC DNA]</scope>
    <source>
        <strain evidence="10">Gos25-1</strain>
    </source>
</reference>
<dbReference type="GO" id="GO:0046872">
    <property type="term" value="F:metal ion binding"/>
    <property type="evidence" value="ECO:0007669"/>
    <property type="project" value="UniProtKB-KW"/>
</dbReference>
<comment type="similarity">
    <text evidence="3">Belongs to the peptidase M20A family.</text>
</comment>
<keyword evidence="7" id="KW-0170">Cobalt</keyword>
<dbReference type="InterPro" id="IPR036264">
    <property type="entry name" value="Bact_exopeptidase_dim_dom"/>
</dbReference>
<evidence type="ECO:0000256" key="5">
    <source>
        <dbReference type="ARBA" id="ARBA00022801"/>
    </source>
</evidence>
<dbReference type="SUPFAM" id="SSF55031">
    <property type="entry name" value="Bacterial exopeptidase dimerisation domain"/>
    <property type="match status" value="1"/>
</dbReference>
<dbReference type="SUPFAM" id="SSF53187">
    <property type="entry name" value="Zn-dependent exopeptidases"/>
    <property type="match status" value="1"/>
</dbReference>
<keyword evidence="5" id="KW-0378">Hydrolase</keyword>
<keyword evidence="6" id="KW-0862">Zinc</keyword>
<gene>
    <name evidence="9" type="primary">argE</name>
    <name evidence="9" type="ORF">NRIC_27100</name>
</gene>
<evidence type="ECO:0000256" key="3">
    <source>
        <dbReference type="ARBA" id="ARBA00006247"/>
    </source>
</evidence>
<dbReference type="RefSeq" id="WP_146623226.1">
    <property type="nucleotide sequence ID" value="NZ_BJCC01000024.1"/>
</dbReference>
<dbReference type="PANTHER" id="PTHR43808">
    <property type="entry name" value="ACETYLORNITHINE DEACETYLASE"/>
    <property type="match status" value="1"/>
</dbReference>
<evidence type="ECO:0000259" key="8">
    <source>
        <dbReference type="Pfam" id="PF07687"/>
    </source>
</evidence>
<dbReference type="Proteomes" id="UP000290567">
    <property type="component" value="Unassembled WGS sequence"/>
</dbReference>
<evidence type="ECO:0000313" key="10">
    <source>
        <dbReference type="Proteomes" id="UP000290567"/>
    </source>
</evidence>
<evidence type="ECO:0000256" key="2">
    <source>
        <dbReference type="ARBA" id="ARBA00001947"/>
    </source>
</evidence>
<dbReference type="Gene3D" id="3.30.70.360">
    <property type="match status" value="1"/>
</dbReference>
<proteinExistence type="inferred from homology"/>
<evidence type="ECO:0000313" key="9">
    <source>
        <dbReference type="EMBL" id="GCF94819.1"/>
    </source>
</evidence>
<comment type="caution">
    <text evidence="9">The sequence shown here is derived from an EMBL/GenBank/DDBJ whole genome shotgun (WGS) entry which is preliminary data.</text>
</comment>
<dbReference type="InterPro" id="IPR011650">
    <property type="entry name" value="Peptidase_M20_dimer"/>
</dbReference>
<evidence type="ECO:0000256" key="1">
    <source>
        <dbReference type="ARBA" id="ARBA00001941"/>
    </source>
</evidence>
<protein>
    <submittedName>
        <fullName evidence="9">Acetylornithine deacetylase</fullName>
    </submittedName>
</protein>
<dbReference type="Gene3D" id="3.40.630.10">
    <property type="entry name" value="Zn peptidases"/>
    <property type="match status" value="2"/>
</dbReference>